<dbReference type="eggNOG" id="COG4972">
    <property type="taxonomic scope" value="Bacteria"/>
</dbReference>
<dbReference type="Proteomes" id="UP000001052">
    <property type="component" value="Chromosome"/>
</dbReference>
<evidence type="ECO:0000313" key="2">
    <source>
        <dbReference type="EMBL" id="ACV69487.1"/>
    </source>
</evidence>
<dbReference type="InterPro" id="IPR005883">
    <property type="entry name" value="PilM"/>
</dbReference>
<gene>
    <name evidence="2" type="ordered locus">Dret_2203</name>
</gene>
<organism evidence="2 3">
    <name type="scientific">Desulfohalobium retbaense (strain ATCC 49708 / DSM 5692 / JCM 16813 / HR100)</name>
    <dbReference type="NCBI Taxonomy" id="485915"/>
    <lineage>
        <taxon>Bacteria</taxon>
        <taxon>Pseudomonadati</taxon>
        <taxon>Thermodesulfobacteriota</taxon>
        <taxon>Desulfovibrionia</taxon>
        <taxon>Desulfovibrionales</taxon>
        <taxon>Desulfohalobiaceae</taxon>
        <taxon>Desulfohalobium</taxon>
    </lineage>
</organism>
<dbReference type="KEGG" id="drt:Dret_2203"/>
<dbReference type="Pfam" id="PF11104">
    <property type="entry name" value="PilM_2"/>
    <property type="match status" value="1"/>
</dbReference>
<dbReference type="InterPro" id="IPR050696">
    <property type="entry name" value="FtsA/MreB"/>
</dbReference>
<dbReference type="PIRSF" id="PIRSF019169">
    <property type="entry name" value="PilM"/>
    <property type="match status" value="1"/>
</dbReference>
<proteinExistence type="predicted"/>
<dbReference type="EMBL" id="CP001734">
    <property type="protein sequence ID" value="ACV69487.1"/>
    <property type="molecule type" value="Genomic_DNA"/>
</dbReference>
<keyword evidence="3" id="KW-1185">Reference proteome</keyword>
<protein>
    <submittedName>
        <fullName evidence="2">Type IV pilus assembly protein PilM</fullName>
    </submittedName>
</protein>
<evidence type="ECO:0000256" key="1">
    <source>
        <dbReference type="SAM" id="MobiDB-lite"/>
    </source>
</evidence>
<dbReference type="PANTHER" id="PTHR32432">
    <property type="entry name" value="CELL DIVISION PROTEIN FTSA-RELATED"/>
    <property type="match status" value="1"/>
</dbReference>
<dbReference type="SUPFAM" id="SSF53067">
    <property type="entry name" value="Actin-like ATPase domain"/>
    <property type="match status" value="2"/>
</dbReference>
<dbReference type="PANTHER" id="PTHR32432:SF3">
    <property type="entry name" value="ETHANOLAMINE UTILIZATION PROTEIN EUTJ"/>
    <property type="match status" value="1"/>
</dbReference>
<name>C8X4Z0_DESRD</name>
<dbReference type="CDD" id="cd24049">
    <property type="entry name" value="ASKHA_NBD_PilM"/>
    <property type="match status" value="1"/>
</dbReference>
<accession>C8X4Z0</accession>
<dbReference type="InterPro" id="IPR043129">
    <property type="entry name" value="ATPase_NBD"/>
</dbReference>
<feature type="region of interest" description="Disordered" evidence="1">
    <location>
        <begin position="1"/>
        <end position="25"/>
    </location>
</feature>
<dbReference type="Gene3D" id="3.30.420.40">
    <property type="match status" value="2"/>
</dbReference>
<reference evidence="3" key="1">
    <citation type="submission" date="2009-09" db="EMBL/GenBank/DDBJ databases">
        <title>The complete chromosome of Desulfohalobium retbaense DSM 5692.</title>
        <authorList>
            <consortium name="US DOE Joint Genome Institute (JGI-PGF)"/>
            <person name="Lucas S."/>
            <person name="Copeland A."/>
            <person name="Lapidus A."/>
            <person name="Glavina del Rio T."/>
            <person name="Dalin E."/>
            <person name="Tice H."/>
            <person name="Bruce D."/>
            <person name="Goodwin L."/>
            <person name="Pitluck S."/>
            <person name="Kyrpides N."/>
            <person name="Mavromatis K."/>
            <person name="Ivanova N."/>
            <person name="Mikhailova N."/>
            <person name="Munk A.C."/>
            <person name="Brettin T."/>
            <person name="Detter J.C."/>
            <person name="Han C."/>
            <person name="Tapia R."/>
            <person name="Larimer F."/>
            <person name="Land M."/>
            <person name="Hauser L."/>
            <person name="Markowitz V."/>
            <person name="Cheng J.-F."/>
            <person name="Hugenholtz P."/>
            <person name="Woyke T."/>
            <person name="Wu D."/>
            <person name="Spring S."/>
            <person name="Klenk H.-P."/>
            <person name="Eisen J.A."/>
        </authorList>
    </citation>
    <scope>NUCLEOTIDE SEQUENCE [LARGE SCALE GENOMIC DNA]</scope>
    <source>
        <strain evidence="3">DSM 5692</strain>
    </source>
</reference>
<evidence type="ECO:0000313" key="3">
    <source>
        <dbReference type="Proteomes" id="UP000001052"/>
    </source>
</evidence>
<reference evidence="2 3" key="2">
    <citation type="journal article" date="2010" name="Stand. Genomic Sci.">
        <title>Complete genome sequence of Desulfohalobium retbaense type strain (HR(100)).</title>
        <authorList>
            <person name="Spring S."/>
            <person name="Nolan M."/>
            <person name="Lapidus A."/>
            <person name="Glavina Del Rio T."/>
            <person name="Copeland A."/>
            <person name="Tice H."/>
            <person name="Cheng J.F."/>
            <person name="Lucas S."/>
            <person name="Land M."/>
            <person name="Chen F."/>
            <person name="Bruce D."/>
            <person name="Goodwin L."/>
            <person name="Pitluck S."/>
            <person name="Ivanova N."/>
            <person name="Mavromatis K."/>
            <person name="Mikhailova N."/>
            <person name="Pati A."/>
            <person name="Chen A."/>
            <person name="Palaniappan K."/>
            <person name="Hauser L."/>
            <person name="Chang Y.J."/>
            <person name="Jeffries C.D."/>
            <person name="Munk C."/>
            <person name="Kiss H."/>
            <person name="Chain P."/>
            <person name="Han C."/>
            <person name="Brettin T."/>
            <person name="Detter J.C."/>
            <person name="Schuler E."/>
            <person name="Goker M."/>
            <person name="Rohde M."/>
            <person name="Bristow J."/>
            <person name="Eisen J.A."/>
            <person name="Markowitz V."/>
            <person name="Hugenholtz P."/>
            <person name="Kyrpides N.C."/>
            <person name="Klenk H.P."/>
        </authorList>
    </citation>
    <scope>NUCLEOTIDE SEQUENCE [LARGE SCALE GENOMIC DNA]</scope>
    <source>
        <strain evidence="2 3">DSM 5692</strain>
    </source>
</reference>
<dbReference type="NCBIfam" id="TIGR01175">
    <property type="entry name" value="pilM"/>
    <property type="match status" value="1"/>
</dbReference>
<dbReference type="AlphaFoldDB" id="C8X4Z0"/>
<sequence>MVPGKAGPQLERLGRVPWPRQDNEATDAKAERLRQLWQALELKDKVVTSSMAGHAVIVKRVRFAKDRIRHLAAEVQKEAKQYIPFDINDVYLDFQDLGPESEQAGFHQVLLVASKKKMVHEVQNVLSAAGLGLSVLDVDAFALTNCFTFNYPEWSDKPTYLLDIGAQQSVFCVCAQGRPLFLREIAFGGHQITERLARTLEITKTEAEKLKVNGPKEEDASNIATVQDVLNKVFADWAQEIQRMLTFYQSSESGGLTSTRMLLSGGGSLISGLPERFAERLEMEVGLLDPFRRINISPNLFDRNYLTRTGPQFAVGTGLALRQAV</sequence>
<dbReference type="Gene3D" id="3.30.1490.300">
    <property type="match status" value="1"/>
</dbReference>
<dbReference type="HOGENOM" id="CLU_050686_0_2_7"/>
<dbReference type="STRING" id="485915.Dret_2203"/>